<evidence type="ECO:0000313" key="2">
    <source>
        <dbReference type="Proteomes" id="UP000253744"/>
    </source>
</evidence>
<reference evidence="1 2" key="1">
    <citation type="submission" date="2018-07" db="EMBL/GenBank/DDBJ databases">
        <title>Complete Genome and Methylome Analysis of Deinococcus wulumuqiensis NEB 479.</title>
        <authorList>
            <person name="Fomenkov A."/>
            <person name="Luyten Y."/>
            <person name="Vincze T."/>
            <person name="Anton B.P."/>
            <person name="Clark T."/>
            <person name="Roberts R.J."/>
            <person name="Morgan R.D."/>
        </authorList>
    </citation>
    <scope>NUCLEOTIDE SEQUENCE [LARGE SCALE GENOMIC DNA]</scope>
    <source>
        <strain evidence="1 2">NEB 479</strain>
        <plasmid evidence="2">Plasmid pdrdi</plasmid>
    </source>
</reference>
<organism evidence="1 2">
    <name type="scientific">Deinococcus wulumuqiensis</name>
    <dbReference type="NCBI Taxonomy" id="980427"/>
    <lineage>
        <taxon>Bacteria</taxon>
        <taxon>Thermotogati</taxon>
        <taxon>Deinococcota</taxon>
        <taxon>Deinococci</taxon>
        <taxon>Deinococcales</taxon>
        <taxon>Deinococcaceae</taxon>
        <taxon>Deinococcus</taxon>
    </lineage>
</organism>
<accession>A0A345IME0</accession>
<gene>
    <name evidence="1" type="ORF">DVJ83_17230</name>
</gene>
<name>A0A345IME0_9DEIO</name>
<proteinExistence type="predicted"/>
<dbReference type="RefSeq" id="WP_114673511.1">
    <property type="nucleotide sequence ID" value="NZ_CP031163.1"/>
</dbReference>
<geneLocation type="plasmid" evidence="2">
    <name>pdrdi</name>
</geneLocation>
<dbReference type="KEGG" id="dwu:DVJ83_17230"/>
<dbReference type="EMBL" id="CP031163">
    <property type="protein sequence ID" value="AXH00863.1"/>
    <property type="molecule type" value="Genomic_DNA"/>
</dbReference>
<evidence type="ECO:0000313" key="1">
    <source>
        <dbReference type="EMBL" id="AXH00863.1"/>
    </source>
</evidence>
<dbReference type="Proteomes" id="UP000253744">
    <property type="component" value="Plasmid pDrdI"/>
</dbReference>
<dbReference type="AlphaFoldDB" id="A0A345IME0"/>
<keyword evidence="1" id="KW-0614">Plasmid</keyword>
<protein>
    <submittedName>
        <fullName evidence="1">Uncharacterized protein</fullName>
    </submittedName>
</protein>
<sequence>MKDFLEHYHFIPFERTQYVDSAEALGTQITQHMQSIVVNLAQVMQERQRVGQYLYRGQDGEVWLTGNAPGESSPHLPNQSILIDGWGTVRLNQAQARRCQDVIRELLESFETSDAADAAEEYLYTLILAPATIVP</sequence>